<evidence type="ECO:0000256" key="3">
    <source>
        <dbReference type="ARBA" id="ARBA00022692"/>
    </source>
</evidence>
<keyword evidence="4 6" id="KW-1133">Transmembrane helix</keyword>
<keyword evidence="8" id="KW-1185">Reference proteome</keyword>
<evidence type="ECO:0000256" key="4">
    <source>
        <dbReference type="ARBA" id="ARBA00022989"/>
    </source>
</evidence>
<evidence type="ECO:0000313" key="8">
    <source>
        <dbReference type="Proteomes" id="UP001152523"/>
    </source>
</evidence>
<accession>A0AAV0CLF0</accession>
<evidence type="ECO:0000313" key="7">
    <source>
        <dbReference type="EMBL" id="CAH9078915.1"/>
    </source>
</evidence>
<dbReference type="EMBL" id="CAMAPF010000033">
    <property type="protein sequence ID" value="CAH9078915.1"/>
    <property type="molecule type" value="Genomic_DNA"/>
</dbReference>
<comment type="caution">
    <text evidence="7">The sequence shown here is derived from an EMBL/GenBank/DDBJ whole genome shotgun (WGS) entry which is preliminary data.</text>
</comment>
<comment type="similarity">
    <text evidence="2">Belongs to the UPF0496 family.</text>
</comment>
<comment type="subcellular location">
    <subcellularLocation>
        <location evidence="1">Membrane</location>
    </subcellularLocation>
</comment>
<feature type="transmembrane region" description="Helical" evidence="6">
    <location>
        <begin position="226"/>
        <end position="252"/>
    </location>
</feature>
<dbReference type="AlphaFoldDB" id="A0AAV0CLF0"/>
<keyword evidence="3 6" id="KW-0812">Transmembrane</keyword>
<dbReference type="PANTHER" id="PTHR31113">
    <property type="entry name" value="UPF0496 PROTEIN 3-RELATED"/>
    <property type="match status" value="1"/>
</dbReference>
<name>A0AAV0CLF0_9ASTE</name>
<evidence type="ECO:0000256" key="5">
    <source>
        <dbReference type="ARBA" id="ARBA00023136"/>
    </source>
</evidence>
<dbReference type="InterPro" id="IPR007749">
    <property type="entry name" value="DUF677"/>
</dbReference>
<reference evidence="7" key="1">
    <citation type="submission" date="2022-07" db="EMBL/GenBank/DDBJ databases">
        <authorList>
            <person name="Macas J."/>
            <person name="Novak P."/>
            <person name="Neumann P."/>
        </authorList>
    </citation>
    <scope>NUCLEOTIDE SEQUENCE</scope>
</reference>
<protein>
    <submittedName>
        <fullName evidence="7">Uncharacterized protein</fullName>
    </submittedName>
</protein>
<sequence>MLSGLRQFTKTQKSINLLGCQLWITTLCSMESTPQSSVQMPPTVNLTRAYTLAVQTPSFSEIWTKFHHDTISEQNIDVAELNFEDETVKLEDVLKLSHDDIEVALSEIGVDNFSQLVFNFFNHSEETARKCLFLSESIRHARRLYDPLDKLIDTVDKYSLSQDQCDAAFDVFHQIDKIENPFPGSNSIFNDMHNCYFQLKKQIDLLIGNSRSKLQLLRHATRGCTICFLVVAVGVATCAILIATPALVILFATPVCPTFFPVKINKRESARLVQLDGALRETFVLDNYLETLDCLVDPLHNSVEDLKRDVRFVLERSMDKYIFQAVLKQLERKNQKFVDQLICLEVHLCLCFTAINRARSVLFNYLLFHQIHPS</sequence>
<dbReference type="Proteomes" id="UP001152523">
    <property type="component" value="Unassembled WGS sequence"/>
</dbReference>
<proteinExistence type="inferred from homology"/>
<gene>
    <name evidence="7" type="ORF">CEPIT_LOCUS6646</name>
</gene>
<evidence type="ECO:0000256" key="1">
    <source>
        <dbReference type="ARBA" id="ARBA00004370"/>
    </source>
</evidence>
<evidence type="ECO:0000256" key="2">
    <source>
        <dbReference type="ARBA" id="ARBA00009074"/>
    </source>
</evidence>
<keyword evidence="5 6" id="KW-0472">Membrane</keyword>
<dbReference type="GO" id="GO:0016020">
    <property type="term" value="C:membrane"/>
    <property type="evidence" value="ECO:0007669"/>
    <property type="project" value="UniProtKB-SubCell"/>
</dbReference>
<evidence type="ECO:0000256" key="6">
    <source>
        <dbReference type="SAM" id="Phobius"/>
    </source>
</evidence>
<dbReference type="PANTHER" id="PTHR31113:SF5">
    <property type="entry name" value="OS04G0405700 PROTEIN"/>
    <property type="match status" value="1"/>
</dbReference>
<organism evidence="7 8">
    <name type="scientific">Cuscuta epithymum</name>
    <dbReference type="NCBI Taxonomy" id="186058"/>
    <lineage>
        <taxon>Eukaryota</taxon>
        <taxon>Viridiplantae</taxon>
        <taxon>Streptophyta</taxon>
        <taxon>Embryophyta</taxon>
        <taxon>Tracheophyta</taxon>
        <taxon>Spermatophyta</taxon>
        <taxon>Magnoliopsida</taxon>
        <taxon>eudicotyledons</taxon>
        <taxon>Gunneridae</taxon>
        <taxon>Pentapetalae</taxon>
        <taxon>asterids</taxon>
        <taxon>lamiids</taxon>
        <taxon>Solanales</taxon>
        <taxon>Convolvulaceae</taxon>
        <taxon>Cuscuteae</taxon>
        <taxon>Cuscuta</taxon>
        <taxon>Cuscuta subgen. Cuscuta</taxon>
    </lineage>
</organism>